<reference evidence="1 2" key="2">
    <citation type="journal article" date="2011" name="J. Bacteriol.">
        <title>Genomes of three methylotrophs from a single niche uncover genetic and metabolic divergence of Methylophilaceae.</title>
        <authorList>
            <person name="Lapidus A."/>
            <person name="Clum A."/>
            <person name="Labutti K."/>
            <person name="Kaluzhnaya M.G."/>
            <person name="Lim S."/>
            <person name="Beck D.A."/>
            <person name="Glavina Del Rio T."/>
            <person name="Nolan M."/>
            <person name="Mavromatis K."/>
            <person name="Huntemann M."/>
            <person name="Lucas S."/>
            <person name="Lidstrom M.E."/>
            <person name="Ivanova N."/>
            <person name="Chistoserdova L."/>
        </authorList>
    </citation>
    <scope>NUCLEOTIDE SEQUENCE [LARGE SCALE GENOMIC DNA]</scope>
    <source>
        <strain evidence="1 2">SIP3-4</strain>
    </source>
</reference>
<dbReference type="STRING" id="582744.Msip34_1307"/>
<dbReference type="OrthoDB" id="9782855at2"/>
<dbReference type="PANTHER" id="PTHR43832">
    <property type="match status" value="1"/>
</dbReference>
<dbReference type="FunFam" id="3.40.50.150:FF:000554">
    <property type="entry name" value="Cation-transporting ATPase"/>
    <property type="match status" value="1"/>
</dbReference>
<sequence length="348" mass="40430">MQVTKLAIDWSERGLVPDYAIRAGIRRLLEVRLQDIAAADCAAAADIENTFINSMREAPIALVPELANAQHYEVPAQFFQYCLGKHRKYSSCYWDKNTRTLDEAEALALQLTCEHADLQNGHSILELGCGWGSLTLWMAKHFPSSRITAVSNSKSQREYIMSEALKRGLPNIQVITCDMNEFNPGMQFDRIVSVEMFEHMRNYDTMFKHVHDWLVPGGRFFMHIFVHKLTPYAFEVAGDDDWMSRFFFSGGMMPSDDLPLRFQRHLQLRQMWRWDGTHYEKTANAWLANMDEHAAAIEPVLAATYGAQQTEMWRNRWRIFFMSCAELFGYNNGQEWWVSHYQFERPAA</sequence>
<dbReference type="CDD" id="cd02440">
    <property type="entry name" value="AdoMet_MTases"/>
    <property type="match status" value="1"/>
</dbReference>
<dbReference type="Pfam" id="PF02353">
    <property type="entry name" value="CMAS"/>
    <property type="match status" value="1"/>
</dbReference>
<proteinExistence type="predicted"/>
<gene>
    <name evidence="1" type="ordered locus">Msip34_1307</name>
</gene>
<dbReference type="HOGENOM" id="CLU_045794_0_0_4"/>
<name>C6XDC8_METGS</name>
<dbReference type="EMBL" id="CP001674">
    <property type="protein sequence ID" value="ACT50553.1"/>
    <property type="molecule type" value="Genomic_DNA"/>
</dbReference>
<organism evidence="1 2">
    <name type="scientific">Methylovorus glucosotrophus (strain SIP3-4)</name>
    <dbReference type="NCBI Taxonomy" id="582744"/>
    <lineage>
        <taxon>Bacteria</taxon>
        <taxon>Pseudomonadati</taxon>
        <taxon>Pseudomonadota</taxon>
        <taxon>Betaproteobacteria</taxon>
        <taxon>Nitrosomonadales</taxon>
        <taxon>Methylophilaceae</taxon>
        <taxon>Methylovorus</taxon>
    </lineage>
</organism>
<protein>
    <submittedName>
        <fullName evidence="1">Cyclopropane-fatty-acyl-phospholipid synthase</fullName>
    </submittedName>
</protein>
<dbReference type="KEGG" id="mei:Msip34_1307"/>
<dbReference type="AlphaFoldDB" id="C6XDC8"/>
<dbReference type="InterPro" id="IPR029063">
    <property type="entry name" value="SAM-dependent_MTases_sf"/>
</dbReference>
<accession>C6XDC8</accession>
<evidence type="ECO:0000313" key="2">
    <source>
        <dbReference type="Proteomes" id="UP000002743"/>
    </source>
</evidence>
<evidence type="ECO:0000313" key="1">
    <source>
        <dbReference type="EMBL" id="ACT50553.1"/>
    </source>
</evidence>
<reference evidence="2" key="1">
    <citation type="submission" date="2009-07" db="EMBL/GenBank/DDBJ databases">
        <title>Complete sequence of chromosome of Methylovorus sp. SIP3-4.</title>
        <authorList>
            <person name="Lucas S."/>
            <person name="Copeland A."/>
            <person name="Lapidus A."/>
            <person name="Glavina del Rio T."/>
            <person name="Tice H."/>
            <person name="Bruce D."/>
            <person name="Goodwin L."/>
            <person name="Pitluck S."/>
            <person name="Clum A."/>
            <person name="Larimer F."/>
            <person name="Land M."/>
            <person name="Hauser L."/>
            <person name="Kyrpides N."/>
            <person name="Mikhailova N."/>
            <person name="Kayluzhnaya M."/>
            <person name="Chistoserdova L."/>
        </authorList>
    </citation>
    <scope>NUCLEOTIDE SEQUENCE [LARGE SCALE GENOMIC DNA]</scope>
    <source>
        <strain evidence="2">SIP3-4</strain>
    </source>
</reference>
<dbReference type="PANTHER" id="PTHR43832:SF1">
    <property type="entry name" value="S-ADENOSYL-L-METHIONINE-DEPENDENT METHYLTRANSFERASES SUPERFAMILY PROTEIN"/>
    <property type="match status" value="1"/>
</dbReference>
<dbReference type="RefSeq" id="WP_015830030.1">
    <property type="nucleotide sequence ID" value="NC_012969.1"/>
</dbReference>
<keyword evidence="2" id="KW-1185">Reference proteome</keyword>
<dbReference type="SUPFAM" id="SSF53335">
    <property type="entry name" value="S-adenosyl-L-methionine-dependent methyltransferases"/>
    <property type="match status" value="1"/>
</dbReference>
<dbReference type="Gene3D" id="3.40.50.150">
    <property type="entry name" value="Vaccinia Virus protein VP39"/>
    <property type="match status" value="1"/>
</dbReference>
<dbReference type="eggNOG" id="COG2230">
    <property type="taxonomic scope" value="Bacteria"/>
</dbReference>
<dbReference type="Proteomes" id="UP000002743">
    <property type="component" value="Chromosome"/>
</dbReference>